<evidence type="ECO:0000313" key="1">
    <source>
        <dbReference type="EMBL" id="MDG5977696.1"/>
    </source>
</evidence>
<organism evidence="1 2">
    <name type="scientific">Hydrogenophaga taeniospiralis CCUG 15921</name>
    <dbReference type="NCBI Taxonomy" id="1281780"/>
    <lineage>
        <taxon>Bacteria</taxon>
        <taxon>Pseudomonadati</taxon>
        <taxon>Pseudomonadota</taxon>
        <taxon>Betaproteobacteria</taxon>
        <taxon>Burkholderiales</taxon>
        <taxon>Comamonadaceae</taxon>
        <taxon>Hydrogenophaga</taxon>
    </lineage>
</organism>
<dbReference type="NCBIfam" id="NF041377">
    <property type="entry name" value="XopX"/>
    <property type="match status" value="1"/>
</dbReference>
<dbReference type="EMBL" id="AOGK01000024">
    <property type="protein sequence ID" value="MDG5977696.1"/>
    <property type="molecule type" value="Genomic_DNA"/>
</dbReference>
<dbReference type="AlphaFoldDB" id="A0A9X4NW10"/>
<reference evidence="1" key="1">
    <citation type="submission" date="2013-01" db="EMBL/GenBank/DDBJ databases">
        <title>Genome draft of Hydrogenophaga taeniospiralis 2K1.</title>
        <authorList>
            <person name="Gomila M."/>
            <person name="Lalucat J."/>
        </authorList>
    </citation>
    <scope>NUCLEOTIDE SEQUENCE</scope>
    <source>
        <strain evidence="1">CCUG 15921</strain>
    </source>
</reference>
<proteinExistence type="predicted"/>
<gene>
    <name evidence="1" type="ORF">H010_20751</name>
</gene>
<accession>A0A9X4NW10</accession>
<comment type="caution">
    <text evidence="1">The sequence shown here is derived from an EMBL/GenBank/DDBJ whole genome shotgun (WGS) entry which is preliminary data.</text>
</comment>
<evidence type="ECO:0000313" key="2">
    <source>
        <dbReference type="Proteomes" id="UP001152876"/>
    </source>
</evidence>
<sequence length="591" mass="62889">MTATVTGGLQTAQAATSSALQNLWSLSDLRTMLQPHADDPAFLLQLRGRDPEAPADYTFAQCRQQLQDLRALVQAGHGMEPRFQKTVLQDIQTIEKALNPLENGTSSAGRAAKALANMVNLWPVLVPSKLLANQAKTFAYTVAAASKAVVSVGGATLRPTADGMPFPLGGGELGRQADEVHFYPALLNAIFLSIEMSKKYGSPGVQHQALAVEHNKLAHAGFAVAAGTALIAPFVWNNIKSGANKVVEAGVRAAAHGLERVGFADRADGMRRAITPGEVGEAVKAELSGLWQQLETGRLALQQARLDFSDPASGRELTRTLNSQCTHLLESIALCTERLDKAFGISAAQEATGALVPRDPSSNPDFASKLALSIFATAITGSTIYLIQPDPIGTVDLAADSAVVTAVMLQGAFNKQATRQDAMERFKGMAATSMVMALALSMDKVSKTMTPRGLIEADSTAPYYAALVMTMMAMTMPGPIARGAELALNWGGRQIGQGMQQLRSLLNGPDGQQLGTMESRSLQELQQRMVELQSFHAQERPGDQQAALDRLVEESLRHTLADAGRQAGERAQPRTSGVVIQEIAEPSAHPA</sequence>
<protein>
    <submittedName>
        <fullName evidence="1">Outer protein X</fullName>
    </submittedName>
</protein>
<name>A0A9X4NW10_9BURK</name>
<dbReference type="Proteomes" id="UP001152876">
    <property type="component" value="Unassembled WGS sequence"/>
</dbReference>
<keyword evidence="2" id="KW-1185">Reference proteome</keyword>